<dbReference type="OrthoDB" id="341421at2759"/>
<dbReference type="AlphaFoldDB" id="A0A1V6TTG7"/>
<dbReference type="GO" id="GO:0016279">
    <property type="term" value="F:protein-lysine N-methyltransferase activity"/>
    <property type="evidence" value="ECO:0007669"/>
    <property type="project" value="UniProtKB-ARBA"/>
</dbReference>
<organism evidence="2 3">
    <name type="scientific">Penicillium steckii</name>
    <dbReference type="NCBI Taxonomy" id="303698"/>
    <lineage>
        <taxon>Eukaryota</taxon>
        <taxon>Fungi</taxon>
        <taxon>Dikarya</taxon>
        <taxon>Ascomycota</taxon>
        <taxon>Pezizomycotina</taxon>
        <taxon>Eurotiomycetes</taxon>
        <taxon>Eurotiomycetidae</taxon>
        <taxon>Eurotiales</taxon>
        <taxon>Aspergillaceae</taxon>
        <taxon>Penicillium</taxon>
    </lineage>
</organism>
<sequence length="427" mass="48783">MNSDWSPGEVHETFTEWALAQGVIANKVRPARFPGRGLGMIATDTIKSGEFVVKVPASTILTMDKIPAEFRDQFPENTRVQAIIAAYLTCGSEEELSPYELWFKTWPTRQDFEDSMPLVWPKSLGGLSWPDSASRDESVTSSTNLLPPSISGSWNSIEKGKPFKEYEADHQNLVEGQGQRLRKAWDDVVSAIPNIDWRSFSYHWLILNTRSFYWVAPDQEPPEDRNDAMALLPFADYFNHSDVECDVKFDENGYTLSASDDYEVGDEVYMSYGSHSNDMLLAEYGFFMDKNNSDCIYLDDIIFRDFPSEDKQETLWINQYYGNYCVNAEGVCYRTEIAACLMYMNENDWTNHLEGSTEGVDEKKSEAIIQRWLKTYATEADVTMKALRRTIESDAVPQTHRAKAENLLRRWEQIKSICESASSALSL</sequence>
<protein>
    <recommendedName>
        <fullName evidence="1">SET domain-containing protein</fullName>
    </recommendedName>
</protein>
<name>A0A1V6TTG7_9EURO</name>
<feature type="domain" description="SET" evidence="1">
    <location>
        <begin position="26"/>
        <end position="273"/>
    </location>
</feature>
<dbReference type="PANTHER" id="PTHR13271:SF137">
    <property type="entry name" value="SET DOMAIN-CONTAINING PROTEIN"/>
    <property type="match status" value="1"/>
</dbReference>
<comment type="caution">
    <text evidence="2">The sequence shown here is derived from an EMBL/GenBank/DDBJ whole genome shotgun (WGS) entry which is preliminary data.</text>
</comment>
<dbReference type="InterPro" id="IPR001214">
    <property type="entry name" value="SET_dom"/>
</dbReference>
<dbReference type="SMART" id="SM00317">
    <property type="entry name" value="SET"/>
    <property type="match status" value="1"/>
</dbReference>
<gene>
    <name evidence="2" type="ORF">PENSTE_c002G03091</name>
</gene>
<proteinExistence type="predicted"/>
<evidence type="ECO:0000313" key="3">
    <source>
        <dbReference type="Proteomes" id="UP000191285"/>
    </source>
</evidence>
<dbReference type="STRING" id="303698.A0A1V6TTG7"/>
<dbReference type="PROSITE" id="PS50280">
    <property type="entry name" value="SET"/>
    <property type="match status" value="1"/>
</dbReference>
<dbReference type="SUPFAM" id="SSF82199">
    <property type="entry name" value="SET domain"/>
    <property type="match status" value="1"/>
</dbReference>
<evidence type="ECO:0000259" key="1">
    <source>
        <dbReference type="PROSITE" id="PS50280"/>
    </source>
</evidence>
<dbReference type="InterPro" id="IPR046341">
    <property type="entry name" value="SET_dom_sf"/>
</dbReference>
<dbReference type="Proteomes" id="UP000191285">
    <property type="component" value="Unassembled WGS sequence"/>
</dbReference>
<dbReference type="PANTHER" id="PTHR13271">
    <property type="entry name" value="UNCHARACTERIZED PUTATIVE METHYLTRANSFERASE"/>
    <property type="match status" value="1"/>
</dbReference>
<dbReference type="InterPro" id="IPR050600">
    <property type="entry name" value="SETD3_SETD6_MTase"/>
</dbReference>
<dbReference type="Gene3D" id="3.90.1410.10">
    <property type="entry name" value="set domain protein methyltransferase, domain 1"/>
    <property type="match status" value="1"/>
</dbReference>
<dbReference type="EMBL" id="MLKD01000002">
    <property type="protein sequence ID" value="OQE29551.1"/>
    <property type="molecule type" value="Genomic_DNA"/>
</dbReference>
<accession>A0A1V6TTG7</accession>
<dbReference type="Pfam" id="PF00856">
    <property type="entry name" value="SET"/>
    <property type="match status" value="1"/>
</dbReference>
<evidence type="ECO:0000313" key="2">
    <source>
        <dbReference type="EMBL" id="OQE29551.1"/>
    </source>
</evidence>
<reference evidence="3" key="1">
    <citation type="journal article" date="2017" name="Nat. Microbiol.">
        <title>Global analysis of biosynthetic gene clusters reveals vast potential of secondary metabolite production in Penicillium species.</title>
        <authorList>
            <person name="Nielsen J.C."/>
            <person name="Grijseels S."/>
            <person name="Prigent S."/>
            <person name="Ji B."/>
            <person name="Dainat J."/>
            <person name="Nielsen K.F."/>
            <person name="Frisvad J.C."/>
            <person name="Workman M."/>
            <person name="Nielsen J."/>
        </authorList>
    </citation>
    <scope>NUCLEOTIDE SEQUENCE [LARGE SCALE GENOMIC DNA]</scope>
    <source>
        <strain evidence="3">IBT 24891</strain>
    </source>
</reference>
<keyword evidence="3" id="KW-1185">Reference proteome</keyword>